<evidence type="ECO:0000256" key="7">
    <source>
        <dbReference type="SAM" id="SignalP"/>
    </source>
</evidence>
<dbReference type="EMBL" id="JACHMU010000001">
    <property type="protein sequence ID" value="MBB5741618.1"/>
    <property type="molecule type" value="Genomic_DNA"/>
</dbReference>
<evidence type="ECO:0000256" key="5">
    <source>
        <dbReference type="SAM" id="MobiDB-lite"/>
    </source>
</evidence>
<dbReference type="InterPro" id="IPR014756">
    <property type="entry name" value="Ig_E-set"/>
</dbReference>
<dbReference type="InterPro" id="IPR007348">
    <property type="entry name" value="CopC_dom"/>
</dbReference>
<dbReference type="Gene3D" id="2.60.40.1220">
    <property type="match status" value="1"/>
</dbReference>
<proteinExistence type="predicted"/>
<keyword evidence="10" id="KW-1185">Reference proteome</keyword>
<keyword evidence="6" id="KW-0812">Transmembrane</keyword>
<feature type="compositionally biased region" description="Polar residues" evidence="5">
    <location>
        <begin position="125"/>
        <end position="134"/>
    </location>
</feature>
<evidence type="ECO:0000256" key="3">
    <source>
        <dbReference type="ARBA" id="ARBA00022729"/>
    </source>
</evidence>
<feature type="region of interest" description="Disordered" evidence="5">
    <location>
        <begin position="124"/>
        <end position="168"/>
    </location>
</feature>
<dbReference type="GO" id="GO:0005507">
    <property type="term" value="F:copper ion binding"/>
    <property type="evidence" value="ECO:0007669"/>
    <property type="project" value="InterPro"/>
</dbReference>
<evidence type="ECO:0000256" key="6">
    <source>
        <dbReference type="SAM" id="Phobius"/>
    </source>
</evidence>
<evidence type="ECO:0000259" key="8">
    <source>
        <dbReference type="Pfam" id="PF04234"/>
    </source>
</evidence>
<organism evidence="9 10">
    <name type="scientific">Microbacterium ginsengiterrae</name>
    <dbReference type="NCBI Taxonomy" id="546115"/>
    <lineage>
        <taxon>Bacteria</taxon>
        <taxon>Bacillati</taxon>
        <taxon>Actinomycetota</taxon>
        <taxon>Actinomycetes</taxon>
        <taxon>Micrococcales</taxon>
        <taxon>Microbacteriaceae</taxon>
        <taxon>Microbacterium</taxon>
    </lineage>
</organism>
<dbReference type="GO" id="GO:0046688">
    <property type="term" value="P:response to copper ion"/>
    <property type="evidence" value="ECO:0007669"/>
    <property type="project" value="InterPro"/>
</dbReference>
<dbReference type="GO" id="GO:0006825">
    <property type="term" value="P:copper ion transport"/>
    <property type="evidence" value="ECO:0007669"/>
    <property type="project" value="InterPro"/>
</dbReference>
<keyword evidence="2" id="KW-0479">Metal-binding</keyword>
<dbReference type="SUPFAM" id="SSF81296">
    <property type="entry name" value="E set domains"/>
    <property type="match status" value="1"/>
</dbReference>
<comment type="caution">
    <text evidence="9">The sequence shown here is derived from an EMBL/GenBank/DDBJ whole genome shotgun (WGS) entry which is preliminary data.</text>
</comment>
<evidence type="ECO:0000256" key="2">
    <source>
        <dbReference type="ARBA" id="ARBA00022723"/>
    </source>
</evidence>
<sequence length="213" mass="21862">MRTLTIGRPTASSTIAAVLLAAFVLLFAWPSSAAAHDALVESSPAADATVDTLPAELTLTFSAALIGGEGATEVVVTDPEGEAVAEGPAQVDGALVTQPLATDAPAGEYHVLWKVVSSDGHPTSGEFSFTVTTGSQPEEPSTAPAEEATAAPAPEQSQTSEPVEDPNMESIASFSPGWLIAGAVILLIVAFLLFLLLRRRRPAESGSDAPSER</sequence>
<feature type="domain" description="CopC" evidence="8">
    <location>
        <begin position="36"/>
        <end position="131"/>
    </location>
</feature>
<dbReference type="GO" id="GO:0030313">
    <property type="term" value="C:cell envelope"/>
    <property type="evidence" value="ECO:0007669"/>
    <property type="project" value="UniProtKB-SubCell"/>
</dbReference>
<gene>
    <name evidence="9" type="ORF">HD600_000115</name>
</gene>
<dbReference type="Pfam" id="PF04234">
    <property type="entry name" value="CopC"/>
    <property type="match status" value="1"/>
</dbReference>
<dbReference type="AlphaFoldDB" id="A0A7W9CA16"/>
<dbReference type="GO" id="GO:0042597">
    <property type="term" value="C:periplasmic space"/>
    <property type="evidence" value="ECO:0007669"/>
    <property type="project" value="InterPro"/>
</dbReference>
<feature type="signal peptide" evidence="7">
    <location>
        <begin position="1"/>
        <end position="33"/>
    </location>
</feature>
<reference evidence="9 10" key="1">
    <citation type="submission" date="2020-08" db="EMBL/GenBank/DDBJ databases">
        <title>Sequencing the genomes of 1000 actinobacteria strains.</title>
        <authorList>
            <person name="Klenk H.-P."/>
        </authorList>
    </citation>
    <scope>NUCLEOTIDE SEQUENCE [LARGE SCALE GENOMIC DNA]</scope>
    <source>
        <strain evidence="9 10">DSM 24823</strain>
    </source>
</reference>
<keyword evidence="6" id="KW-0472">Membrane</keyword>
<feature type="transmembrane region" description="Helical" evidence="6">
    <location>
        <begin position="177"/>
        <end position="197"/>
    </location>
</feature>
<name>A0A7W9CA16_9MICO</name>
<evidence type="ECO:0000256" key="1">
    <source>
        <dbReference type="ARBA" id="ARBA00004196"/>
    </source>
</evidence>
<dbReference type="GO" id="GO:0005886">
    <property type="term" value="C:plasma membrane"/>
    <property type="evidence" value="ECO:0007669"/>
    <property type="project" value="TreeGrafter"/>
</dbReference>
<accession>A0A7W9CA16</accession>
<dbReference type="RefSeq" id="WP_184280824.1">
    <property type="nucleotide sequence ID" value="NZ_BAAAPG010000001.1"/>
</dbReference>
<dbReference type="InterPro" id="IPR014755">
    <property type="entry name" value="Cu-Rt/internalin_Ig-like"/>
</dbReference>
<dbReference type="PANTHER" id="PTHR34820:SF4">
    <property type="entry name" value="INNER MEMBRANE PROTEIN YEBZ"/>
    <property type="match status" value="1"/>
</dbReference>
<evidence type="ECO:0000313" key="10">
    <source>
        <dbReference type="Proteomes" id="UP000517712"/>
    </source>
</evidence>
<keyword evidence="4" id="KW-0186">Copper</keyword>
<protein>
    <submittedName>
        <fullName evidence="9">Methionine-rich copper-binding protein CopC</fullName>
    </submittedName>
</protein>
<dbReference type="PANTHER" id="PTHR34820">
    <property type="entry name" value="INNER MEMBRANE PROTEIN YEBZ"/>
    <property type="match status" value="1"/>
</dbReference>
<comment type="subcellular location">
    <subcellularLocation>
        <location evidence="1">Cell envelope</location>
    </subcellularLocation>
</comment>
<dbReference type="Proteomes" id="UP000517712">
    <property type="component" value="Unassembled WGS sequence"/>
</dbReference>
<feature type="compositionally biased region" description="Low complexity" evidence="5">
    <location>
        <begin position="135"/>
        <end position="159"/>
    </location>
</feature>
<feature type="chain" id="PRO_5031507166" evidence="7">
    <location>
        <begin position="34"/>
        <end position="213"/>
    </location>
</feature>
<dbReference type="InterPro" id="IPR032694">
    <property type="entry name" value="CopC/D"/>
</dbReference>
<evidence type="ECO:0000256" key="4">
    <source>
        <dbReference type="ARBA" id="ARBA00023008"/>
    </source>
</evidence>
<keyword evidence="6" id="KW-1133">Transmembrane helix</keyword>
<keyword evidence="3 7" id="KW-0732">Signal</keyword>
<evidence type="ECO:0000313" key="9">
    <source>
        <dbReference type="EMBL" id="MBB5741618.1"/>
    </source>
</evidence>